<dbReference type="SUPFAM" id="SSF89447">
    <property type="entry name" value="AbrB/MazE/MraZ-like"/>
    <property type="match status" value="1"/>
</dbReference>
<keyword evidence="5 7" id="KW-0238">DNA-binding</keyword>
<dbReference type="InterPro" id="IPR037914">
    <property type="entry name" value="SpoVT-AbrB_sf"/>
</dbReference>
<keyword evidence="10" id="KW-1185">Reference proteome</keyword>
<keyword evidence="2 7" id="KW-0963">Cytoplasm</keyword>
<dbReference type="InterPro" id="IPR035644">
    <property type="entry name" value="MraZ_C"/>
</dbReference>
<reference evidence="9 10" key="1">
    <citation type="journal article" date="2015" name="Genome Announc.">
        <title>Expanding the biotechnology potential of lactobacilli through comparative genomics of 213 strains and associated genera.</title>
        <authorList>
            <person name="Sun Z."/>
            <person name="Harris H.M."/>
            <person name="McCann A."/>
            <person name="Guo C."/>
            <person name="Argimon S."/>
            <person name="Zhang W."/>
            <person name="Yang X."/>
            <person name="Jeffery I.B."/>
            <person name="Cooney J.C."/>
            <person name="Kagawa T.F."/>
            <person name="Liu W."/>
            <person name="Song Y."/>
            <person name="Salvetti E."/>
            <person name="Wrobel A."/>
            <person name="Rasinkangas P."/>
            <person name="Parkhill J."/>
            <person name="Rea M.C."/>
            <person name="O'Sullivan O."/>
            <person name="Ritari J."/>
            <person name="Douillard F.P."/>
            <person name="Paul Ross R."/>
            <person name="Yang R."/>
            <person name="Briner A.E."/>
            <person name="Felis G.E."/>
            <person name="de Vos W.M."/>
            <person name="Barrangou R."/>
            <person name="Klaenhammer T.R."/>
            <person name="Caufield P.W."/>
            <person name="Cui Y."/>
            <person name="Zhang H."/>
            <person name="O'Toole P.W."/>
        </authorList>
    </citation>
    <scope>NUCLEOTIDE SEQUENCE [LARGE SCALE GENOMIC DNA]</scope>
    <source>
        <strain evidence="9 10">DSM 18382</strain>
    </source>
</reference>
<evidence type="ECO:0000256" key="7">
    <source>
        <dbReference type="HAMAP-Rule" id="MF_01008"/>
    </source>
</evidence>
<comment type="subcellular location">
    <subcellularLocation>
        <location evidence="7">Cytoplasm</location>
        <location evidence="7">Nucleoid</location>
    </subcellularLocation>
</comment>
<dbReference type="AlphaFoldDB" id="A0A0R1VCL5"/>
<dbReference type="GO" id="GO:2000143">
    <property type="term" value="P:negative regulation of DNA-templated transcription initiation"/>
    <property type="evidence" value="ECO:0007669"/>
    <property type="project" value="TreeGrafter"/>
</dbReference>
<dbReference type="GO" id="GO:0005737">
    <property type="term" value="C:cytoplasm"/>
    <property type="evidence" value="ECO:0007669"/>
    <property type="project" value="UniProtKB-UniRule"/>
</dbReference>
<dbReference type="NCBIfam" id="TIGR00242">
    <property type="entry name" value="division/cell wall cluster transcriptional repressor MraZ"/>
    <property type="match status" value="1"/>
</dbReference>
<gene>
    <name evidence="7" type="primary">mraZ</name>
    <name evidence="9" type="ORF">FD41_GL001820</name>
</gene>
<dbReference type="PANTHER" id="PTHR34701">
    <property type="entry name" value="TRANSCRIPTIONAL REGULATOR MRAZ"/>
    <property type="match status" value="1"/>
</dbReference>
<evidence type="ECO:0000259" key="8">
    <source>
        <dbReference type="PROSITE" id="PS51740"/>
    </source>
</evidence>
<evidence type="ECO:0000256" key="3">
    <source>
        <dbReference type="ARBA" id="ARBA00022737"/>
    </source>
</evidence>
<evidence type="ECO:0000256" key="6">
    <source>
        <dbReference type="ARBA" id="ARBA00023163"/>
    </source>
</evidence>
<dbReference type="Gene3D" id="3.40.1550.20">
    <property type="entry name" value="Transcriptional regulator MraZ domain"/>
    <property type="match status" value="1"/>
</dbReference>
<dbReference type="Pfam" id="PF02381">
    <property type="entry name" value="MraZ"/>
    <property type="match status" value="2"/>
</dbReference>
<name>A0A0R1VCL5_9LACO</name>
<dbReference type="InterPro" id="IPR003444">
    <property type="entry name" value="MraZ"/>
</dbReference>
<protein>
    <recommendedName>
        <fullName evidence="1 7">Transcriptional regulator MraZ</fullName>
    </recommendedName>
</protein>
<dbReference type="InterPro" id="IPR035642">
    <property type="entry name" value="MraZ_N"/>
</dbReference>
<comment type="subunit">
    <text evidence="7">Forms oligomers.</text>
</comment>
<dbReference type="GO" id="GO:0009295">
    <property type="term" value="C:nucleoid"/>
    <property type="evidence" value="ECO:0007669"/>
    <property type="project" value="UniProtKB-SubCell"/>
</dbReference>
<comment type="caution">
    <text evidence="9">The sequence shown here is derived from an EMBL/GenBank/DDBJ whole genome shotgun (WGS) entry which is preliminary data.</text>
</comment>
<sequence>MQVELRGMGSMLLGEYQHNLDAKGRIIIPAKFRQDLGSKFVITRGMDGCLFGYPMSEWKKVEGKIDALSINKRDVRAFTRFFFSAAQECEFDKQGRINIPSILRNYAKIEKKCVVVGVSNRIEIWSERAWQDFTSDAAAHFDEIAENIIDL</sequence>
<feature type="domain" description="SpoVT-AbrB" evidence="8">
    <location>
        <begin position="15"/>
        <end position="57"/>
    </location>
</feature>
<dbReference type="PANTHER" id="PTHR34701:SF1">
    <property type="entry name" value="TRANSCRIPTIONAL REGULATOR MRAZ"/>
    <property type="match status" value="1"/>
</dbReference>
<evidence type="ECO:0000256" key="5">
    <source>
        <dbReference type="ARBA" id="ARBA00023125"/>
    </source>
</evidence>
<dbReference type="CDD" id="cd16321">
    <property type="entry name" value="MraZ_C"/>
    <property type="match status" value="1"/>
</dbReference>
<proteinExistence type="inferred from homology"/>
<organism evidence="9 10">
    <name type="scientific">Lentilactobacillus farraginis DSM 18382 = JCM 14108</name>
    <dbReference type="NCBI Taxonomy" id="1423743"/>
    <lineage>
        <taxon>Bacteria</taxon>
        <taxon>Bacillati</taxon>
        <taxon>Bacillota</taxon>
        <taxon>Bacilli</taxon>
        <taxon>Lactobacillales</taxon>
        <taxon>Lactobacillaceae</taxon>
        <taxon>Lentilactobacillus</taxon>
    </lineage>
</organism>
<keyword evidence="9" id="KW-0131">Cell cycle</keyword>
<feature type="domain" description="SpoVT-AbrB" evidence="8">
    <location>
        <begin position="86"/>
        <end position="129"/>
    </location>
</feature>
<keyword evidence="3" id="KW-0677">Repeat</keyword>
<evidence type="ECO:0000256" key="4">
    <source>
        <dbReference type="ARBA" id="ARBA00023015"/>
    </source>
</evidence>
<dbReference type="HAMAP" id="MF_01008">
    <property type="entry name" value="MraZ"/>
    <property type="match status" value="1"/>
</dbReference>
<dbReference type="FunFam" id="3.40.1550.20:FF:000002">
    <property type="entry name" value="Transcriptional regulator MraZ"/>
    <property type="match status" value="1"/>
</dbReference>
<evidence type="ECO:0000313" key="9">
    <source>
        <dbReference type="EMBL" id="KRM01001.1"/>
    </source>
</evidence>
<accession>A0A0R1VCL5</accession>
<dbReference type="Proteomes" id="UP000051966">
    <property type="component" value="Unassembled WGS sequence"/>
</dbReference>
<dbReference type="InterPro" id="IPR020603">
    <property type="entry name" value="MraZ_dom"/>
</dbReference>
<keyword evidence="6 7" id="KW-0804">Transcription</keyword>
<dbReference type="InterPro" id="IPR007159">
    <property type="entry name" value="SpoVT-AbrB_dom"/>
</dbReference>
<evidence type="ECO:0000313" key="10">
    <source>
        <dbReference type="Proteomes" id="UP000051966"/>
    </source>
</evidence>
<dbReference type="GO" id="GO:0000976">
    <property type="term" value="F:transcription cis-regulatory region binding"/>
    <property type="evidence" value="ECO:0007669"/>
    <property type="project" value="TreeGrafter"/>
</dbReference>
<dbReference type="PATRIC" id="fig|1423743.5.peg.1878"/>
<dbReference type="CDD" id="cd16320">
    <property type="entry name" value="MraZ_N"/>
    <property type="match status" value="1"/>
</dbReference>
<dbReference type="InterPro" id="IPR038619">
    <property type="entry name" value="MraZ_sf"/>
</dbReference>
<evidence type="ECO:0000256" key="1">
    <source>
        <dbReference type="ARBA" id="ARBA00013860"/>
    </source>
</evidence>
<dbReference type="GO" id="GO:0003700">
    <property type="term" value="F:DNA-binding transcription factor activity"/>
    <property type="evidence" value="ECO:0007669"/>
    <property type="project" value="UniProtKB-UniRule"/>
</dbReference>
<dbReference type="GO" id="GO:0051301">
    <property type="term" value="P:cell division"/>
    <property type="evidence" value="ECO:0007669"/>
    <property type="project" value="UniProtKB-KW"/>
</dbReference>
<evidence type="ECO:0000256" key="2">
    <source>
        <dbReference type="ARBA" id="ARBA00022490"/>
    </source>
</evidence>
<dbReference type="PROSITE" id="PS51740">
    <property type="entry name" value="SPOVT_ABRB"/>
    <property type="match status" value="2"/>
</dbReference>
<keyword evidence="4 7" id="KW-0805">Transcription regulation</keyword>
<dbReference type="EMBL" id="AZFY01000155">
    <property type="protein sequence ID" value="KRM01001.1"/>
    <property type="molecule type" value="Genomic_DNA"/>
</dbReference>
<keyword evidence="9" id="KW-0132">Cell division</keyword>
<comment type="similarity">
    <text evidence="7">Belongs to the MraZ family.</text>
</comment>